<proteinExistence type="predicted"/>
<keyword evidence="1" id="KW-1133">Transmembrane helix</keyword>
<evidence type="ECO:0000313" key="3">
    <source>
        <dbReference type="Proteomes" id="UP000595564"/>
    </source>
</evidence>
<dbReference type="Pfam" id="PF07963">
    <property type="entry name" value="N_methyl"/>
    <property type="match status" value="1"/>
</dbReference>
<gene>
    <name evidence="2" type="ORF">TTHT_2120</name>
</gene>
<dbReference type="InterPro" id="IPR045584">
    <property type="entry name" value="Pilin-like"/>
</dbReference>
<organism evidence="2 3">
    <name type="scientific">Thermotomaculum hydrothermale</name>
    <dbReference type="NCBI Taxonomy" id="981385"/>
    <lineage>
        <taxon>Bacteria</taxon>
        <taxon>Pseudomonadati</taxon>
        <taxon>Acidobacteriota</taxon>
        <taxon>Holophagae</taxon>
        <taxon>Thermotomaculales</taxon>
        <taxon>Thermotomaculaceae</taxon>
        <taxon>Thermotomaculum</taxon>
    </lineage>
</organism>
<dbReference type="AlphaFoldDB" id="A0A7R6SZ73"/>
<dbReference type="Proteomes" id="UP000595564">
    <property type="component" value="Chromosome"/>
</dbReference>
<keyword evidence="3" id="KW-1185">Reference proteome</keyword>
<keyword evidence="1" id="KW-0812">Transmembrane</keyword>
<dbReference type="RefSeq" id="WP_201327865.1">
    <property type="nucleotide sequence ID" value="NZ_AP017470.1"/>
</dbReference>
<name>A0A7R6SZ73_9BACT</name>
<dbReference type="InterPro" id="IPR012902">
    <property type="entry name" value="N_methyl_site"/>
</dbReference>
<evidence type="ECO:0000313" key="2">
    <source>
        <dbReference type="EMBL" id="BBB33554.1"/>
    </source>
</evidence>
<dbReference type="SUPFAM" id="SSF54523">
    <property type="entry name" value="Pili subunits"/>
    <property type="match status" value="1"/>
</dbReference>
<sequence>MGSILKNKKGFSLVELLVAIAVLIIIMGAAALTVGTSTRDARTKKAAFVFKTMLTDGSKEAMSSYKQIIVELDPSFSSGSRFRMYIDSDENFSYGGANDRILAYFVVTGDKVDPGAPAGFNGDYYFVPDVVFSGSIEGGGNSLDLSSIYGTGFENIPILGGNAKIIIRPEGVFVVKQGGVELPAGGLVLFRHTDDIDEGVQDRQYFVLITKTFLRILKLEDDGSGNYVPKEL</sequence>
<accession>A0A7R6SZ73</accession>
<evidence type="ECO:0000256" key="1">
    <source>
        <dbReference type="SAM" id="Phobius"/>
    </source>
</evidence>
<evidence type="ECO:0008006" key="4">
    <source>
        <dbReference type="Google" id="ProtNLM"/>
    </source>
</evidence>
<dbReference type="EMBL" id="AP017470">
    <property type="protein sequence ID" value="BBB33554.1"/>
    <property type="molecule type" value="Genomic_DNA"/>
</dbReference>
<dbReference type="PROSITE" id="PS00409">
    <property type="entry name" value="PROKAR_NTER_METHYL"/>
    <property type="match status" value="1"/>
</dbReference>
<feature type="transmembrane region" description="Helical" evidence="1">
    <location>
        <begin position="12"/>
        <end position="34"/>
    </location>
</feature>
<protein>
    <recommendedName>
        <fullName evidence="4">Prepilin-type N-terminal cleavage/methylation domain-containing protein</fullName>
    </recommendedName>
</protein>
<keyword evidence="1" id="KW-0472">Membrane</keyword>
<reference evidence="2 3" key="1">
    <citation type="journal article" date="2012" name="Extremophiles">
        <title>Thermotomaculum hydrothermale gen. nov., sp. nov., a novel heterotrophic thermophile within the phylum Acidobacteria from a deep-sea hydrothermal vent chimney in the Southern Okinawa Trough.</title>
        <authorList>
            <person name="Izumi H."/>
            <person name="Nunoura T."/>
            <person name="Miyazaki M."/>
            <person name="Mino S."/>
            <person name="Toki T."/>
            <person name="Takai K."/>
            <person name="Sako Y."/>
            <person name="Sawabe T."/>
            <person name="Nakagawa S."/>
        </authorList>
    </citation>
    <scope>NUCLEOTIDE SEQUENCE [LARGE SCALE GENOMIC DNA]</scope>
    <source>
        <strain evidence="2 3">AC55</strain>
    </source>
</reference>
<dbReference type="KEGG" id="thyd:TTHT_2120"/>
<dbReference type="NCBIfam" id="TIGR02532">
    <property type="entry name" value="IV_pilin_GFxxxE"/>
    <property type="match status" value="1"/>
</dbReference>